<evidence type="ECO:0000259" key="2">
    <source>
        <dbReference type="Pfam" id="PF18029"/>
    </source>
</evidence>
<comment type="caution">
    <text evidence="3">The sequence shown here is derived from an EMBL/GenBank/DDBJ whole genome shotgun (WGS) entry which is preliminary data.</text>
</comment>
<dbReference type="InterPro" id="IPR029068">
    <property type="entry name" value="Glyas_Bleomycin-R_OHBP_Dase"/>
</dbReference>
<proteinExistence type="predicted"/>
<evidence type="ECO:0000313" key="4">
    <source>
        <dbReference type="Proteomes" id="UP001501637"/>
    </source>
</evidence>
<organism evidence="3 4">
    <name type="scientific">Streptomyces rectiviolaceus</name>
    <dbReference type="NCBI Taxonomy" id="332591"/>
    <lineage>
        <taxon>Bacteria</taxon>
        <taxon>Bacillati</taxon>
        <taxon>Actinomycetota</taxon>
        <taxon>Actinomycetes</taxon>
        <taxon>Kitasatosporales</taxon>
        <taxon>Streptomycetaceae</taxon>
        <taxon>Streptomyces</taxon>
    </lineage>
</organism>
<protein>
    <submittedName>
        <fullName evidence="3">VOC family protein</fullName>
    </submittedName>
</protein>
<dbReference type="Pfam" id="PF18029">
    <property type="entry name" value="Glyoxalase_6"/>
    <property type="match status" value="1"/>
</dbReference>
<name>A0ABP6MHC8_9ACTN</name>
<sequence>MAVKKTAVLVLDCAKPEELAEFYAGLLGATANTGSDPDYVEVYDGKGICLAVHRDYGYAPPSWPRPEDSQQAHLRILVARGDIDEAEREAVGLGARPVDTKDNSGPRDTRTYSDPAGHSFTLAVTVEPQGPH</sequence>
<evidence type="ECO:0000256" key="1">
    <source>
        <dbReference type="SAM" id="MobiDB-lite"/>
    </source>
</evidence>
<reference evidence="4" key="1">
    <citation type="journal article" date="2019" name="Int. J. Syst. Evol. Microbiol.">
        <title>The Global Catalogue of Microorganisms (GCM) 10K type strain sequencing project: providing services to taxonomists for standard genome sequencing and annotation.</title>
        <authorList>
            <consortium name="The Broad Institute Genomics Platform"/>
            <consortium name="The Broad Institute Genome Sequencing Center for Infectious Disease"/>
            <person name="Wu L."/>
            <person name="Ma J."/>
        </authorList>
    </citation>
    <scope>NUCLEOTIDE SEQUENCE [LARGE SCALE GENOMIC DNA]</scope>
    <source>
        <strain evidence="4">JCM 9092</strain>
    </source>
</reference>
<dbReference type="SUPFAM" id="SSF54593">
    <property type="entry name" value="Glyoxalase/Bleomycin resistance protein/Dihydroxybiphenyl dioxygenase"/>
    <property type="match status" value="1"/>
</dbReference>
<dbReference type="PANTHER" id="PTHR35908">
    <property type="entry name" value="HYPOTHETICAL FUSION PROTEIN"/>
    <property type="match status" value="1"/>
</dbReference>
<dbReference type="PANTHER" id="PTHR35908:SF1">
    <property type="entry name" value="CONSERVED PROTEIN"/>
    <property type="match status" value="1"/>
</dbReference>
<evidence type="ECO:0000313" key="3">
    <source>
        <dbReference type="EMBL" id="GAA3106296.1"/>
    </source>
</evidence>
<dbReference type="CDD" id="cd06587">
    <property type="entry name" value="VOC"/>
    <property type="match status" value="1"/>
</dbReference>
<dbReference type="EMBL" id="BAAAUG010000045">
    <property type="protein sequence ID" value="GAA3106296.1"/>
    <property type="molecule type" value="Genomic_DNA"/>
</dbReference>
<feature type="domain" description="Glyoxalase-like" evidence="2">
    <location>
        <begin position="9"/>
        <end position="122"/>
    </location>
</feature>
<dbReference type="InterPro" id="IPR041581">
    <property type="entry name" value="Glyoxalase_6"/>
</dbReference>
<accession>A0ABP6MHC8</accession>
<keyword evidence="4" id="KW-1185">Reference proteome</keyword>
<dbReference type="Proteomes" id="UP001501637">
    <property type="component" value="Unassembled WGS sequence"/>
</dbReference>
<feature type="region of interest" description="Disordered" evidence="1">
    <location>
        <begin position="91"/>
        <end position="118"/>
    </location>
</feature>
<dbReference type="RefSeq" id="WP_344521567.1">
    <property type="nucleotide sequence ID" value="NZ_BAAAUG010000045.1"/>
</dbReference>
<dbReference type="Gene3D" id="3.10.180.10">
    <property type="entry name" value="2,3-Dihydroxybiphenyl 1,2-Dioxygenase, domain 1"/>
    <property type="match status" value="1"/>
</dbReference>
<gene>
    <name evidence="3" type="ORF">GCM10010449_31590</name>
</gene>
<feature type="compositionally biased region" description="Basic and acidic residues" evidence="1">
    <location>
        <begin position="98"/>
        <end position="111"/>
    </location>
</feature>